<dbReference type="RefSeq" id="WP_135479971.1">
    <property type="nucleotide sequence ID" value="NZ_SIJK02000043.1"/>
</dbReference>
<comment type="cofactor">
    <cofactor evidence="5">
        <name>Zn(2+)</name>
        <dbReference type="ChEBI" id="CHEBI:29105"/>
    </cofactor>
</comment>
<dbReference type="EMBL" id="SIJK02000043">
    <property type="protein sequence ID" value="MBP1467806.1"/>
    <property type="molecule type" value="Genomic_DNA"/>
</dbReference>
<dbReference type="EC" id="2.1.1.10" evidence="7"/>
<evidence type="ECO:0000259" key="6">
    <source>
        <dbReference type="PROSITE" id="PS50970"/>
    </source>
</evidence>
<dbReference type="NCBIfam" id="NF007020">
    <property type="entry name" value="PRK09485.1"/>
    <property type="match status" value="1"/>
</dbReference>
<dbReference type="Gene3D" id="3.20.20.330">
    <property type="entry name" value="Homocysteine-binding-like domain"/>
    <property type="match status" value="1"/>
</dbReference>
<gene>
    <name evidence="7" type="primary">mmuM</name>
    <name evidence="7" type="ORF">EYB53_018975</name>
</gene>
<evidence type="ECO:0000256" key="2">
    <source>
        <dbReference type="ARBA" id="ARBA00022679"/>
    </source>
</evidence>
<comment type="caution">
    <text evidence="7">The sequence shown here is derived from an EMBL/GenBank/DDBJ whole genome shotgun (WGS) entry which is preliminary data.</text>
</comment>
<protein>
    <submittedName>
        <fullName evidence="7">Homocysteine S-methyltransferase</fullName>
        <ecNumber evidence="7">2.1.1.10</ecNumber>
    </submittedName>
</protein>
<evidence type="ECO:0000313" key="8">
    <source>
        <dbReference type="Proteomes" id="UP001193081"/>
    </source>
</evidence>
<dbReference type="SUPFAM" id="SSF82282">
    <property type="entry name" value="Homocysteine S-methyltransferase"/>
    <property type="match status" value="1"/>
</dbReference>
<dbReference type="PANTHER" id="PTHR46015:SF1">
    <property type="entry name" value="HOMOCYSTEINE S-METHYLTRANSFERASE-LIKE ISOFORM 1"/>
    <property type="match status" value="1"/>
</dbReference>
<keyword evidence="3 5" id="KW-0479">Metal-binding</keyword>
<reference evidence="7 8" key="1">
    <citation type="submission" date="2021-03" db="EMBL/GenBank/DDBJ databases">
        <authorList>
            <person name="Grouzdev D.S."/>
        </authorList>
    </citation>
    <scope>NUCLEOTIDE SEQUENCE [LARGE SCALE GENOMIC DNA]</scope>
    <source>
        <strain evidence="7 8">M50-1</strain>
    </source>
</reference>
<name>A0ABS4DEE4_9CHLR</name>
<feature type="binding site" evidence="5">
    <location>
        <position position="229"/>
    </location>
    <ligand>
        <name>Zn(2+)</name>
        <dbReference type="ChEBI" id="CHEBI:29105"/>
    </ligand>
</feature>
<dbReference type="Pfam" id="PF02574">
    <property type="entry name" value="S-methyl_trans"/>
    <property type="match status" value="1"/>
</dbReference>
<evidence type="ECO:0000256" key="5">
    <source>
        <dbReference type="PROSITE-ProRule" id="PRU00333"/>
    </source>
</evidence>
<dbReference type="PIRSF" id="PIRSF037505">
    <property type="entry name" value="Betaine_HMT"/>
    <property type="match status" value="1"/>
</dbReference>
<keyword evidence="8" id="KW-1185">Reference proteome</keyword>
<dbReference type="GO" id="GO:0032259">
    <property type="term" value="P:methylation"/>
    <property type="evidence" value="ECO:0007669"/>
    <property type="project" value="UniProtKB-KW"/>
</dbReference>
<dbReference type="InterPro" id="IPR036589">
    <property type="entry name" value="HCY_dom_sf"/>
</dbReference>
<accession>A0ABS4DEE4</accession>
<dbReference type="PANTHER" id="PTHR46015">
    <property type="entry name" value="ZGC:172121"/>
    <property type="match status" value="1"/>
</dbReference>
<organism evidence="7 8">
    <name type="scientific">Candidatus Chloroploca mongolica</name>
    <dbReference type="NCBI Taxonomy" id="2528176"/>
    <lineage>
        <taxon>Bacteria</taxon>
        <taxon>Bacillati</taxon>
        <taxon>Chloroflexota</taxon>
        <taxon>Chloroflexia</taxon>
        <taxon>Chloroflexales</taxon>
        <taxon>Chloroflexineae</taxon>
        <taxon>Oscillochloridaceae</taxon>
        <taxon>Candidatus Chloroploca</taxon>
    </lineage>
</organism>
<evidence type="ECO:0000313" key="7">
    <source>
        <dbReference type="EMBL" id="MBP1467806.1"/>
    </source>
</evidence>
<dbReference type="InterPro" id="IPR003726">
    <property type="entry name" value="HCY_dom"/>
</dbReference>
<dbReference type="GO" id="GO:0008168">
    <property type="term" value="F:methyltransferase activity"/>
    <property type="evidence" value="ECO:0007669"/>
    <property type="project" value="UniProtKB-KW"/>
</dbReference>
<dbReference type="PROSITE" id="PS50970">
    <property type="entry name" value="HCY"/>
    <property type="match status" value="1"/>
</dbReference>
<keyword evidence="1 5" id="KW-0489">Methyltransferase</keyword>
<dbReference type="InterPro" id="IPR051486">
    <property type="entry name" value="Hcy_S-methyltransferase"/>
</dbReference>
<feature type="domain" description="Hcy-binding" evidence="6">
    <location>
        <begin position="2"/>
        <end position="309"/>
    </location>
</feature>
<keyword evidence="4 5" id="KW-0862">Zinc</keyword>
<proteinExistence type="predicted"/>
<evidence type="ECO:0000256" key="4">
    <source>
        <dbReference type="ARBA" id="ARBA00022833"/>
    </source>
</evidence>
<feature type="binding site" evidence="5">
    <location>
        <position position="294"/>
    </location>
    <ligand>
        <name>Zn(2+)</name>
        <dbReference type="ChEBI" id="CHEBI:29105"/>
    </ligand>
</feature>
<feature type="binding site" evidence="5">
    <location>
        <position position="295"/>
    </location>
    <ligand>
        <name>Zn(2+)</name>
        <dbReference type="ChEBI" id="CHEBI:29105"/>
    </ligand>
</feature>
<dbReference type="InterPro" id="IPR017226">
    <property type="entry name" value="BHMT-like"/>
</dbReference>
<keyword evidence="2 5" id="KW-0808">Transferase</keyword>
<sequence length="311" mass="34017">MDPIAHMLQLHPFLVLDGAMATELERRGCNLNDPLWSAKILLEAPELIRQVHADYFAAGADVAITASYQATFEGFASRGLERAVAAALMQQSVSLALEARDHFWANRANRVGRSRPLVAASVGPYGAFLANGAEYHGDYGLSEEALMEFHRPRMAVLASAGADLFACETIPCLTEARALARLLPEFPEMWAWLSFTARDEKTIAQGESFADSVALLEAYPQIAALGINCTDPRYINGLIRTARRVTTRPILVYPNSGEQYEVASRSWSGECSSADFGAQARTWYALGAQLIGGCCRTTPDHIRAVRSILYT</sequence>
<evidence type="ECO:0000256" key="1">
    <source>
        <dbReference type="ARBA" id="ARBA00022603"/>
    </source>
</evidence>
<dbReference type="Proteomes" id="UP001193081">
    <property type="component" value="Unassembled WGS sequence"/>
</dbReference>
<evidence type="ECO:0000256" key="3">
    <source>
        <dbReference type="ARBA" id="ARBA00022723"/>
    </source>
</evidence>